<dbReference type="AlphaFoldDB" id="A0A5B7E898"/>
<comment type="caution">
    <text evidence="1">The sequence shown here is derived from an EMBL/GenBank/DDBJ whole genome shotgun (WGS) entry which is preliminary data.</text>
</comment>
<evidence type="ECO:0000313" key="1">
    <source>
        <dbReference type="EMBL" id="MPC29978.1"/>
    </source>
</evidence>
<protein>
    <submittedName>
        <fullName evidence="1">Uncharacterized protein</fullName>
    </submittedName>
</protein>
<gene>
    <name evidence="1" type="ORF">E2C01_023232</name>
</gene>
<organism evidence="1 2">
    <name type="scientific">Portunus trituberculatus</name>
    <name type="common">Swimming crab</name>
    <name type="synonym">Neptunus trituberculatus</name>
    <dbReference type="NCBI Taxonomy" id="210409"/>
    <lineage>
        <taxon>Eukaryota</taxon>
        <taxon>Metazoa</taxon>
        <taxon>Ecdysozoa</taxon>
        <taxon>Arthropoda</taxon>
        <taxon>Crustacea</taxon>
        <taxon>Multicrustacea</taxon>
        <taxon>Malacostraca</taxon>
        <taxon>Eumalacostraca</taxon>
        <taxon>Eucarida</taxon>
        <taxon>Decapoda</taxon>
        <taxon>Pleocyemata</taxon>
        <taxon>Brachyura</taxon>
        <taxon>Eubrachyura</taxon>
        <taxon>Portunoidea</taxon>
        <taxon>Portunidae</taxon>
        <taxon>Portuninae</taxon>
        <taxon>Portunus</taxon>
    </lineage>
</organism>
<dbReference type="OrthoDB" id="283575at2759"/>
<dbReference type="InterPro" id="IPR032675">
    <property type="entry name" value="LRR_dom_sf"/>
</dbReference>
<name>A0A5B7E898_PORTR</name>
<sequence>MSWLAEWLRSHGARTGIPKCHSPPPLKGTLITDVPSSQFLCEEHTNTKLGHNRKLT</sequence>
<reference evidence="1 2" key="1">
    <citation type="submission" date="2019-05" db="EMBL/GenBank/DDBJ databases">
        <title>Another draft genome of Portunus trituberculatus and its Hox gene families provides insights of decapod evolution.</title>
        <authorList>
            <person name="Jeong J.-H."/>
            <person name="Song I."/>
            <person name="Kim S."/>
            <person name="Choi T."/>
            <person name="Kim D."/>
            <person name="Ryu S."/>
            <person name="Kim W."/>
        </authorList>
    </citation>
    <scope>NUCLEOTIDE SEQUENCE [LARGE SCALE GENOMIC DNA]</scope>
    <source>
        <tissue evidence="1">Muscle</tissue>
    </source>
</reference>
<accession>A0A5B7E898</accession>
<evidence type="ECO:0000313" key="2">
    <source>
        <dbReference type="Proteomes" id="UP000324222"/>
    </source>
</evidence>
<dbReference type="Gene3D" id="3.80.10.10">
    <property type="entry name" value="Ribonuclease Inhibitor"/>
    <property type="match status" value="1"/>
</dbReference>
<keyword evidence="2" id="KW-1185">Reference proteome</keyword>
<proteinExistence type="predicted"/>
<dbReference type="Proteomes" id="UP000324222">
    <property type="component" value="Unassembled WGS sequence"/>
</dbReference>
<dbReference type="EMBL" id="VSRR010002168">
    <property type="protein sequence ID" value="MPC29978.1"/>
    <property type="molecule type" value="Genomic_DNA"/>
</dbReference>